<keyword evidence="5" id="KW-1185">Reference proteome</keyword>
<evidence type="ECO:0000256" key="3">
    <source>
        <dbReference type="SAM" id="SignalP"/>
    </source>
</evidence>
<dbReference type="SUPFAM" id="SSF101898">
    <property type="entry name" value="NHL repeat"/>
    <property type="match status" value="1"/>
</dbReference>
<evidence type="ECO:0000313" key="5">
    <source>
        <dbReference type="Proteomes" id="UP000666369"/>
    </source>
</evidence>
<keyword evidence="2" id="KW-0964">Secreted</keyword>
<dbReference type="EMBL" id="JAADJT010000024">
    <property type="protein sequence ID" value="NGZ88522.1"/>
    <property type="molecule type" value="Genomic_DNA"/>
</dbReference>
<feature type="chain" id="PRO_5047386042" evidence="3">
    <location>
        <begin position="29"/>
        <end position="393"/>
    </location>
</feature>
<dbReference type="PANTHER" id="PTHR10009:SF18">
    <property type="entry name" value="PROTEIN YELLOW-LIKE PROTEIN"/>
    <property type="match status" value="1"/>
</dbReference>
<dbReference type="Pfam" id="PF03022">
    <property type="entry name" value="MRJP"/>
    <property type="match status" value="1"/>
</dbReference>
<dbReference type="PANTHER" id="PTHR10009">
    <property type="entry name" value="PROTEIN YELLOW-RELATED"/>
    <property type="match status" value="1"/>
</dbReference>
<reference evidence="5" key="1">
    <citation type="submission" date="2023-07" db="EMBL/GenBank/DDBJ databases">
        <title>Duganella aceri sp. nov., isolated from tree sap.</title>
        <authorList>
            <person name="Kim I.S."/>
        </authorList>
    </citation>
    <scope>NUCLEOTIDE SEQUENCE [LARGE SCALE GENOMIC DNA]</scope>
    <source>
        <strain evidence="5">SAP-35</strain>
    </source>
</reference>
<proteinExistence type="predicted"/>
<sequence>MSVKKMSLPMIATAALLVQLALPASVHAAVPLVPAVRAVGNIEPVYQFKSGPMPTGVTVSAKGRIFVNFPRWGDDVPFTVGEIRNGAVVAYPSQTANTFDPAKPADTLSSVQSVVVDALDRLWILDPAAPGFQTRIAGAAKLVAVDLGSNKIVKTIIIPATVALDTTYLNDVRFDLRVGKAGVAYITDSSLSGPGGIIVVDLDSGHSWRKLTGHPSTSVDTTFVPFVEGERLAQRAPGKAPQPFAVASDGIALSSDGATLFYSPLSSRHLFSVPTKLLLDDTANDAALSAAVRDLGEKGASDGMEADDKGRLYASDYEHNSIHRRQPDGQWTTIASDPRMSWPDTLSVGPDGYLYFTANQLNRQAGFHEGKDLRQKPYMLFRVRIDAGPVMLK</sequence>
<evidence type="ECO:0000256" key="1">
    <source>
        <dbReference type="ARBA" id="ARBA00004613"/>
    </source>
</evidence>
<keyword evidence="3" id="KW-0732">Signal</keyword>
<dbReference type="Proteomes" id="UP000666369">
    <property type="component" value="Unassembled WGS sequence"/>
</dbReference>
<feature type="signal peptide" evidence="3">
    <location>
        <begin position="1"/>
        <end position="28"/>
    </location>
</feature>
<dbReference type="Gene3D" id="2.120.10.30">
    <property type="entry name" value="TolB, C-terminal domain"/>
    <property type="match status" value="1"/>
</dbReference>
<comment type="caution">
    <text evidence="4">The sequence shown here is derived from an EMBL/GenBank/DDBJ whole genome shotgun (WGS) entry which is preliminary data.</text>
</comment>
<dbReference type="InterPro" id="IPR011042">
    <property type="entry name" value="6-blade_b-propeller_TolB-like"/>
</dbReference>
<protein>
    <submittedName>
        <fullName evidence="4">Gluconolaconase</fullName>
    </submittedName>
</protein>
<dbReference type="RefSeq" id="WP_166108638.1">
    <property type="nucleotide sequence ID" value="NZ_JAADJT010000024.1"/>
</dbReference>
<dbReference type="InterPro" id="IPR017996">
    <property type="entry name" value="MRJP/yellow-related"/>
</dbReference>
<comment type="subcellular location">
    <subcellularLocation>
        <location evidence="1">Secreted</location>
    </subcellularLocation>
</comment>
<gene>
    <name evidence="4" type="ORF">GW587_30255</name>
</gene>
<name>A0ABX0FVJ2_9BURK</name>
<evidence type="ECO:0000256" key="2">
    <source>
        <dbReference type="ARBA" id="ARBA00022525"/>
    </source>
</evidence>
<organism evidence="4 5">
    <name type="scientific">Duganella aceris</name>
    <dbReference type="NCBI Taxonomy" id="2703883"/>
    <lineage>
        <taxon>Bacteria</taxon>
        <taxon>Pseudomonadati</taxon>
        <taxon>Pseudomonadota</taxon>
        <taxon>Betaproteobacteria</taxon>
        <taxon>Burkholderiales</taxon>
        <taxon>Oxalobacteraceae</taxon>
        <taxon>Telluria group</taxon>
        <taxon>Duganella</taxon>
    </lineage>
</organism>
<accession>A0ABX0FVJ2</accession>
<evidence type="ECO:0000313" key="4">
    <source>
        <dbReference type="EMBL" id="NGZ88522.1"/>
    </source>
</evidence>